<dbReference type="PANTHER" id="PTHR42852:SF18">
    <property type="entry name" value="CHROMOSOME UNDETERMINED SCAFFOLD_47, WHOLE GENOME SHOTGUN SEQUENCE"/>
    <property type="match status" value="1"/>
</dbReference>
<dbReference type="GO" id="GO:0016491">
    <property type="term" value="F:oxidoreductase activity"/>
    <property type="evidence" value="ECO:0007669"/>
    <property type="project" value="InterPro"/>
</dbReference>
<dbReference type="GO" id="GO:0016209">
    <property type="term" value="F:antioxidant activity"/>
    <property type="evidence" value="ECO:0007669"/>
    <property type="project" value="InterPro"/>
</dbReference>
<comment type="caution">
    <text evidence="3">The sequence shown here is derived from an EMBL/GenBank/DDBJ whole genome shotgun (WGS) entry which is preliminary data.</text>
</comment>
<feature type="chain" id="PRO_5016769507" evidence="1">
    <location>
        <begin position="22"/>
        <end position="246"/>
    </location>
</feature>
<organism evidence="3 4">
    <name type="scientific">Dyella psychrodurans</name>
    <dbReference type="NCBI Taxonomy" id="1927960"/>
    <lineage>
        <taxon>Bacteria</taxon>
        <taxon>Pseudomonadati</taxon>
        <taxon>Pseudomonadota</taxon>
        <taxon>Gammaproteobacteria</taxon>
        <taxon>Lysobacterales</taxon>
        <taxon>Rhodanobacteraceae</taxon>
        <taxon>Dyella</taxon>
    </lineage>
</organism>
<sequence length="246" mass="26866">MRHILLLASLLVLLHVAPACANGLSNAEQHFIASLQLGATPQVRYLDANGKPLDYAAFAQQLHDRRSYSMTRDNRSGAAMLRLRPAGAHAGEPGRFAFGRGDAFPPFELPSLQGGVQRLDDFHGRYTLVSFFFAECAPCIAEVPTLNAYASEHHDMNFLAVTFEDSETAQDFVNEHGLTWNVLHDGQGLTDTLGVGIYPTLMLIDPSGRVAGAAVGMTMNDDPAQRLAYLTHWIEQWKRATSSPGS</sequence>
<keyword evidence="1" id="KW-0732">Signal</keyword>
<dbReference type="InterPro" id="IPR050553">
    <property type="entry name" value="Thioredoxin_ResA/DsbE_sf"/>
</dbReference>
<dbReference type="PROSITE" id="PS51352">
    <property type="entry name" value="THIOREDOXIN_2"/>
    <property type="match status" value="1"/>
</dbReference>
<dbReference type="SUPFAM" id="SSF52833">
    <property type="entry name" value="Thioredoxin-like"/>
    <property type="match status" value="1"/>
</dbReference>
<name>A0A370X6E6_9GAMM</name>
<dbReference type="PANTHER" id="PTHR42852">
    <property type="entry name" value="THIOL:DISULFIDE INTERCHANGE PROTEIN DSBE"/>
    <property type="match status" value="1"/>
</dbReference>
<reference evidence="3 4" key="1">
    <citation type="submission" date="2018-07" db="EMBL/GenBank/DDBJ databases">
        <title>Dyella monticola sp. nov. and Dyella psychrodurans sp. nov. isolated from monsoon evergreen broad-leaved forest soil of Dinghu Mountain, China.</title>
        <authorList>
            <person name="Gao Z."/>
            <person name="Qiu L."/>
        </authorList>
    </citation>
    <scope>NUCLEOTIDE SEQUENCE [LARGE SCALE GENOMIC DNA]</scope>
    <source>
        <strain evidence="3 4">4MSK11</strain>
    </source>
</reference>
<proteinExistence type="predicted"/>
<evidence type="ECO:0000313" key="3">
    <source>
        <dbReference type="EMBL" id="RDS83994.1"/>
    </source>
</evidence>
<dbReference type="CDD" id="cd02966">
    <property type="entry name" value="TlpA_like_family"/>
    <property type="match status" value="1"/>
</dbReference>
<dbReference type="EMBL" id="QRBF01000003">
    <property type="protein sequence ID" value="RDS83994.1"/>
    <property type="molecule type" value="Genomic_DNA"/>
</dbReference>
<dbReference type="RefSeq" id="WP_115477796.1">
    <property type="nucleotide sequence ID" value="NZ_QRBF01000003.1"/>
</dbReference>
<dbReference type="Proteomes" id="UP000255334">
    <property type="component" value="Unassembled WGS sequence"/>
</dbReference>
<dbReference type="OrthoDB" id="9815205at2"/>
<dbReference type="InterPro" id="IPR000866">
    <property type="entry name" value="AhpC/TSA"/>
</dbReference>
<dbReference type="AlphaFoldDB" id="A0A370X6E6"/>
<evidence type="ECO:0000313" key="4">
    <source>
        <dbReference type="Proteomes" id="UP000255334"/>
    </source>
</evidence>
<gene>
    <name evidence="3" type="ORF">DWU99_09415</name>
</gene>
<keyword evidence="4" id="KW-1185">Reference proteome</keyword>
<dbReference type="Pfam" id="PF00578">
    <property type="entry name" value="AhpC-TSA"/>
    <property type="match status" value="1"/>
</dbReference>
<evidence type="ECO:0000256" key="1">
    <source>
        <dbReference type="SAM" id="SignalP"/>
    </source>
</evidence>
<dbReference type="InterPro" id="IPR013766">
    <property type="entry name" value="Thioredoxin_domain"/>
</dbReference>
<feature type="domain" description="Thioredoxin" evidence="2">
    <location>
        <begin position="98"/>
        <end position="235"/>
    </location>
</feature>
<accession>A0A370X6E6</accession>
<dbReference type="InterPro" id="IPR036249">
    <property type="entry name" value="Thioredoxin-like_sf"/>
</dbReference>
<evidence type="ECO:0000259" key="2">
    <source>
        <dbReference type="PROSITE" id="PS51352"/>
    </source>
</evidence>
<protein>
    <submittedName>
        <fullName evidence="3">TlpA family protein disulfide reductase</fullName>
    </submittedName>
</protein>
<feature type="signal peptide" evidence="1">
    <location>
        <begin position="1"/>
        <end position="21"/>
    </location>
</feature>
<dbReference type="Gene3D" id="3.40.30.10">
    <property type="entry name" value="Glutaredoxin"/>
    <property type="match status" value="1"/>
</dbReference>